<dbReference type="Proteomes" id="UP000005408">
    <property type="component" value="Unassembled WGS sequence"/>
</dbReference>
<evidence type="ECO:0000256" key="2">
    <source>
        <dbReference type="SAM" id="MobiDB-lite"/>
    </source>
</evidence>
<dbReference type="AlphaFoldDB" id="A0A8W8IER8"/>
<organism evidence="5 6">
    <name type="scientific">Magallana gigas</name>
    <name type="common">Pacific oyster</name>
    <name type="synonym">Crassostrea gigas</name>
    <dbReference type="NCBI Taxonomy" id="29159"/>
    <lineage>
        <taxon>Eukaryota</taxon>
        <taxon>Metazoa</taxon>
        <taxon>Spiralia</taxon>
        <taxon>Lophotrochozoa</taxon>
        <taxon>Mollusca</taxon>
        <taxon>Bivalvia</taxon>
        <taxon>Autobranchia</taxon>
        <taxon>Pteriomorphia</taxon>
        <taxon>Ostreida</taxon>
        <taxon>Ostreoidea</taxon>
        <taxon>Ostreidae</taxon>
        <taxon>Magallana</taxon>
    </lineage>
</organism>
<dbReference type="OMA" id="ASLPNWY"/>
<feature type="compositionally biased region" description="Basic and acidic residues" evidence="2">
    <location>
        <begin position="63"/>
        <end position="78"/>
    </location>
</feature>
<keyword evidence="3" id="KW-1133">Transmembrane helix</keyword>
<dbReference type="OrthoDB" id="1924787at2759"/>
<dbReference type="GO" id="GO:0015012">
    <property type="term" value="P:heparan sulfate proteoglycan biosynthetic process"/>
    <property type="evidence" value="ECO:0007669"/>
    <property type="project" value="UniProtKB-ARBA"/>
</dbReference>
<protein>
    <recommendedName>
        <fullName evidence="4">Exostosin GT47 domain-containing protein</fullName>
    </recommendedName>
</protein>
<evidence type="ECO:0000313" key="5">
    <source>
        <dbReference type="EnsemblMetazoa" id="G13849.1:cds"/>
    </source>
</evidence>
<sequence>MRLCGRVVACCISVLLVIICEVLLFHRHAGQEYMEKKDGTVYTHREQKMSGTASSENRAPLISRREKETEEHQQQRGHLRFDPKTCTVLPSAGVSTNGVKTPFKIYIYDLPKKFNQEILKIYEVWHARCYSFEFCGFGARLFNLESGVHVHDSHQFSLEVLVHHLLQLSPYRTLDPEQADLFYIPAYIGLQCLYASFDNVSATNKLINELFVYLQSQPYFASGKPHFSSLAKIEREMQSIGCCPYLLHPQSANITFLSIERETRYQSALNQRVITVPYPSYIHLDGSVTSRYQYLHSSSRNVFILLAAGTRRSNPYRSLILDQFREKTHLSYPEYTATNQRRSEFPMVMYITKECDHSAKYSTVRWMLQSVFCLQPPGDSPTRKSFYDALLTGCVPVLFPYSGQGPVWAFQDRLNFTKFTVTIPYKYMMYSKNNSVYQYLAELPVQHVESLQREVQRVAHWFQYSIPWGGADNAGGGDPVGEDSPRGGNIDEGGGSPWIHRKP</sequence>
<evidence type="ECO:0000256" key="3">
    <source>
        <dbReference type="SAM" id="Phobius"/>
    </source>
</evidence>
<feature type="domain" description="Exostosin GT47" evidence="4">
    <location>
        <begin position="101"/>
        <end position="427"/>
    </location>
</feature>
<dbReference type="Pfam" id="PF03016">
    <property type="entry name" value="Exostosin_GT47"/>
    <property type="match status" value="1"/>
</dbReference>
<dbReference type="EnsemblMetazoa" id="G13849.1">
    <property type="protein sequence ID" value="G13849.1:cds"/>
    <property type="gene ID" value="G13849"/>
</dbReference>
<feature type="region of interest" description="Disordered" evidence="2">
    <location>
        <begin position="473"/>
        <end position="503"/>
    </location>
</feature>
<proteinExistence type="inferred from homology"/>
<keyword evidence="3" id="KW-0472">Membrane</keyword>
<feature type="transmembrane region" description="Helical" evidence="3">
    <location>
        <begin position="7"/>
        <end position="26"/>
    </location>
</feature>
<comment type="similarity">
    <text evidence="1">Belongs to the glycosyltransferase 47 family.</text>
</comment>
<name>A0A8W8IER8_MAGGI</name>
<evidence type="ECO:0000259" key="4">
    <source>
        <dbReference type="Pfam" id="PF03016"/>
    </source>
</evidence>
<dbReference type="PANTHER" id="PTHR11062:SF281">
    <property type="entry name" value="EXOSTOSIN-LIKE 2"/>
    <property type="match status" value="1"/>
</dbReference>
<keyword evidence="3" id="KW-0812">Transmembrane</keyword>
<feature type="region of interest" description="Disordered" evidence="2">
    <location>
        <begin position="44"/>
        <end position="78"/>
    </location>
</feature>
<reference evidence="5" key="1">
    <citation type="submission" date="2022-08" db="UniProtKB">
        <authorList>
            <consortium name="EnsemblMetazoa"/>
        </authorList>
    </citation>
    <scope>IDENTIFICATION</scope>
    <source>
        <strain evidence="5">05x7-T-G4-1.051#20</strain>
    </source>
</reference>
<dbReference type="GO" id="GO:0016757">
    <property type="term" value="F:glycosyltransferase activity"/>
    <property type="evidence" value="ECO:0007669"/>
    <property type="project" value="InterPro"/>
</dbReference>
<keyword evidence="6" id="KW-1185">Reference proteome</keyword>
<dbReference type="InterPro" id="IPR040911">
    <property type="entry name" value="Exostosin_GT47"/>
</dbReference>
<accession>A0A8W8IER8</accession>
<evidence type="ECO:0000256" key="1">
    <source>
        <dbReference type="ARBA" id="ARBA00010271"/>
    </source>
</evidence>
<dbReference type="InterPro" id="IPR004263">
    <property type="entry name" value="Exostosin"/>
</dbReference>
<dbReference type="PANTHER" id="PTHR11062">
    <property type="entry name" value="EXOSTOSIN HEPARAN SULFATE GLYCOSYLTRANSFERASE -RELATED"/>
    <property type="match status" value="1"/>
</dbReference>
<evidence type="ECO:0000313" key="6">
    <source>
        <dbReference type="Proteomes" id="UP000005408"/>
    </source>
</evidence>